<dbReference type="FunFam" id="4.10.70.10:FF:000001">
    <property type="entry name" value="Disintegrin and metalloproteinase domain-containing protein 22"/>
    <property type="match status" value="1"/>
</dbReference>
<evidence type="ECO:0000259" key="13">
    <source>
        <dbReference type="PROSITE" id="PS50214"/>
    </source>
</evidence>
<keyword evidence="3 10" id="KW-1133">Transmembrane helix</keyword>
<organism evidence="15 16">
    <name type="scientific">Sarcophilus harrisii</name>
    <name type="common">Tasmanian devil</name>
    <name type="synonym">Sarcophilus laniarius</name>
    <dbReference type="NCBI Taxonomy" id="9305"/>
    <lineage>
        <taxon>Eukaryota</taxon>
        <taxon>Metazoa</taxon>
        <taxon>Chordata</taxon>
        <taxon>Craniata</taxon>
        <taxon>Vertebrata</taxon>
        <taxon>Euteleostomi</taxon>
        <taxon>Mammalia</taxon>
        <taxon>Metatheria</taxon>
        <taxon>Dasyuromorphia</taxon>
        <taxon>Dasyuridae</taxon>
        <taxon>Sarcophilus</taxon>
    </lineage>
</organism>
<reference evidence="15 16" key="1">
    <citation type="journal article" date="2011" name="Proc. Natl. Acad. Sci. U.S.A.">
        <title>Genetic diversity and population structure of the endangered marsupial Sarcophilus harrisii (Tasmanian devil).</title>
        <authorList>
            <person name="Miller W."/>
            <person name="Hayes V.M."/>
            <person name="Ratan A."/>
            <person name="Petersen D.C."/>
            <person name="Wittekindt N.E."/>
            <person name="Miller J."/>
            <person name="Walenz B."/>
            <person name="Knight J."/>
            <person name="Qi J."/>
            <person name="Zhao F."/>
            <person name="Wang Q."/>
            <person name="Bedoya-Reina O.C."/>
            <person name="Katiyar N."/>
            <person name="Tomsho L.P."/>
            <person name="Kasson L.M."/>
            <person name="Hardie R.A."/>
            <person name="Woodbridge P."/>
            <person name="Tindall E.A."/>
            <person name="Bertelsen M.F."/>
            <person name="Dixon D."/>
            <person name="Pyecroft S."/>
            <person name="Helgen K.M."/>
            <person name="Lesk A.M."/>
            <person name="Pringle T.H."/>
            <person name="Patterson N."/>
            <person name="Zhang Y."/>
            <person name="Kreiss A."/>
            <person name="Woods G.M."/>
            <person name="Jones M.E."/>
            <person name="Schuster S.C."/>
        </authorList>
    </citation>
    <scope>NUCLEOTIDE SEQUENCE [LARGE SCALE GENOMIC DNA]</scope>
</reference>
<dbReference type="GO" id="GO:0016020">
    <property type="term" value="C:membrane"/>
    <property type="evidence" value="ECO:0007669"/>
    <property type="project" value="UniProtKB-SubCell"/>
</dbReference>
<feature type="disulfide bond" evidence="7">
    <location>
        <begin position="760"/>
        <end position="769"/>
    </location>
</feature>
<reference evidence="15" key="3">
    <citation type="submission" date="2025-09" db="UniProtKB">
        <authorList>
            <consortium name="Ensembl"/>
        </authorList>
    </citation>
    <scope>IDENTIFICATION</scope>
</reference>
<dbReference type="InterPro" id="IPR036436">
    <property type="entry name" value="Disintegrin_dom_sf"/>
</dbReference>
<feature type="binding site" evidence="8">
    <location>
        <position position="454"/>
    </location>
    <ligand>
        <name>Zn(2+)</name>
        <dbReference type="ChEBI" id="CHEBI:29105"/>
        <note>catalytic</note>
    </ligand>
</feature>
<feature type="chain" id="PRO_5029661447" description="ADAM metallopeptidase domain 8" evidence="11">
    <location>
        <begin position="27"/>
        <end position="843"/>
    </location>
</feature>
<evidence type="ECO:0000256" key="7">
    <source>
        <dbReference type="PROSITE-ProRule" id="PRU00076"/>
    </source>
</evidence>
<dbReference type="Pfam" id="PF08516">
    <property type="entry name" value="ADAM_CR"/>
    <property type="match status" value="1"/>
</dbReference>
<feature type="compositionally biased region" description="Basic and acidic residues" evidence="9">
    <location>
        <begin position="255"/>
        <end position="266"/>
    </location>
</feature>
<dbReference type="Proteomes" id="UP000007648">
    <property type="component" value="Unassembled WGS sequence"/>
</dbReference>
<feature type="domain" description="Disintegrin" evidence="13">
    <location>
        <begin position="525"/>
        <end position="611"/>
    </location>
</feature>
<sequence>MLPGGPCFWGCLLLLCLGRILRECRGFSAPPPLPTRGHLPHVERYEVVQPLRLPISGATTELSSSPAPYPETIRYLLGLRGNNFTLHLRRNRHLMGSDYTETHTLANGTEVTEKPQAGQPCFYQGHVEGHQNSVASISICRGIRGFFKAGSTIHLIEPLDRENHGDSQEGQGGAQGQLGSLQGRHDERLGNGTDAGYEPERGGGGAHTSQGTTGAPHSGTRERQGPGPEQDKGVRESRGTTESRRRSSPRGRYVGNEKRRRNDQGKHVIYRQQDLKEKKKTCGVGKVSLKGELETMMAAVPLPQNWIPGSAPKDTHYVELFVVVDNVEYNKYKSLKKMRQRVKEIINHVDRLYQEINFRVVLTGLEIWDKGNKAPVDTNIETTLSSFLKWRVKDLVRKKQHDNAQLISGVSFGGAAMGLARLASMCTEGSGGVSQDFSANAFGVATTLAHEMGHNLGMDHDENIKDCQCDNEQNGGCVMTSKSGTLLPKKFSSCSKYNLQKFLGGNIFSSSCLNNFPVLETLEEKPVCGNKFLEKGEECDCGFPEECSNQCCNAKSCRLAAGAECTEGECCQACQVLQAGEVCREAQSPCDLAEYCDGKQSKCPENVYKENGTPCWQGYCYNGSCPTYSQQCQALWGMGADVAKDKCFLLKLPKGCTEAFFPSRKGLDMCGYLFCARPSHVRPTLRHLCSFLLEEHRCDLAITQSEYRHPFVMVATGTKCDHKKVCFHRSCQDLSVYGAQNCSQKCHQRGVCNHKRECHCDPGWAPPDCRKKLSVLREDLLAADRLGLSRRVNVPLYIRAKNVLVALLVSLTLVVAIAILLFLLYKWKMGKKQAVTEEAPAQQ</sequence>
<feature type="binding site" evidence="8">
    <location>
        <position position="460"/>
    </location>
    <ligand>
        <name>Zn(2+)</name>
        <dbReference type="ChEBI" id="CHEBI:29105"/>
        <note>catalytic</note>
    </ligand>
</feature>
<dbReference type="GO" id="GO:0004222">
    <property type="term" value="F:metalloendopeptidase activity"/>
    <property type="evidence" value="ECO:0007669"/>
    <property type="project" value="InterPro"/>
</dbReference>
<dbReference type="InterPro" id="IPR024079">
    <property type="entry name" value="MetalloPept_cat_dom_sf"/>
</dbReference>
<evidence type="ECO:0000256" key="6">
    <source>
        <dbReference type="PROSITE-ProRule" id="PRU00068"/>
    </source>
</evidence>
<feature type="disulfide bond" evidence="6">
    <location>
        <begin position="583"/>
        <end position="603"/>
    </location>
</feature>
<dbReference type="SMART" id="SM00608">
    <property type="entry name" value="ACR"/>
    <property type="match status" value="1"/>
</dbReference>
<dbReference type="PROSITE" id="PS50026">
    <property type="entry name" value="EGF_3"/>
    <property type="match status" value="1"/>
</dbReference>
<dbReference type="InterPro" id="IPR001762">
    <property type="entry name" value="Disintegrin_dom"/>
</dbReference>
<dbReference type="InterPro" id="IPR001590">
    <property type="entry name" value="Peptidase_M12B"/>
</dbReference>
<evidence type="ECO:0000256" key="1">
    <source>
        <dbReference type="ARBA" id="ARBA00004167"/>
    </source>
</evidence>
<feature type="domain" description="Peptidase M12B" evidence="14">
    <location>
        <begin position="316"/>
        <end position="517"/>
    </location>
</feature>
<keyword evidence="11" id="KW-0732">Signal</keyword>
<feature type="disulfide bond" evidence="7">
    <location>
        <begin position="742"/>
        <end position="752"/>
    </location>
</feature>
<feature type="transmembrane region" description="Helical" evidence="10">
    <location>
        <begin position="803"/>
        <end position="825"/>
    </location>
</feature>
<evidence type="ECO:0000313" key="15">
    <source>
        <dbReference type="Ensembl" id="ENSSHAP00000032969.1"/>
    </source>
</evidence>
<feature type="region of interest" description="Disordered" evidence="9">
    <location>
        <begin position="162"/>
        <end position="272"/>
    </location>
</feature>
<evidence type="ECO:0000256" key="3">
    <source>
        <dbReference type="ARBA" id="ARBA00022989"/>
    </source>
</evidence>
<dbReference type="FunFam" id="3.40.390.10:FF:000002">
    <property type="entry name" value="Disintegrin and metalloproteinase domain-containing protein 22"/>
    <property type="match status" value="1"/>
</dbReference>
<dbReference type="PROSITE" id="PS50215">
    <property type="entry name" value="ADAM_MEPRO"/>
    <property type="match status" value="1"/>
</dbReference>
<dbReference type="GO" id="GO:0046872">
    <property type="term" value="F:metal ion binding"/>
    <property type="evidence" value="ECO:0007669"/>
    <property type="project" value="UniProtKB-KW"/>
</dbReference>
<feature type="signal peptide" evidence="11">
    <location>
        <begin position="1"/>
        <end position="26"/>
    </location>
</feature>
<dbReference type="SUPFAM" id="SSF57552">
    <property type="entry name" value="Blood coagulation inhibitor (disintegrin)"/>
    <property type="match status" value="1"/>
</dbReference>
<evidence type="ECO:0008006" key="17">
    <source>
        <dbReference type="Google" id="ProtNLM"/>
    </source>
</evidence>
<keyword evidence="2 10" id="KW-0812">Transmembrane</keyword>
<dbReference type="Gene3D" id="4.10.70.10">
    <property type="entry name" value="Disintegrin domain"/>
    <property type="match status" value="1"/>
</dbReference>
<dbReference type="InterPro" id="IPR002870">
    <property type="entry name" value="Peptidase_M12B_N"/>
</dbReference>
<dbReference type="Pfam" id="PF00200">
    <property type="entry name" value="Disintegrin"/>
    <property type="match status" value="1"/>
</dbReference>
<keyword evidence="5 7" id="KW-1015">Disulfide bond</keyword>
<evidence type="ECO:0000256" key="9">
    <source>
        <dbReference type="SAM" id="MobiDB-lite"/>
    </source>
</evidence>
<feature type="compositionally biased region" description="Basic and acidic residues" evidence="9">
    <location>
        <begin position="219"/>
        <end position="245"/>
    </location>
</feature>
<dbReference type="PANTHER" id="PTHR11905">
    <property type="entry name" value="ADAM A DISINTEGRIN AND METALLOPROTEASE DOMAIN"/>
    <property type="match status" value="1"/>
</dbReference>
<dbReference type="InterPro" id="IPR034027">
    <property type="entry name" value="Reprolysin_adamalysin"/>
</dbReference>
<dbReference type="GO" id="GO:0006954">
    <property type="term" value="P:inflammatory response"/>
    <property type="evidence" value="ECO:0007669"/>
    <property type="project" value="TreeGrafter"/>
</dbReference>
<evidence type="ECO:0000256" key="2">
    <source>
        <dbReference type="ARBA" id="ARBA00022692"/>
    </source>
</evidence>
<evidence type="ECO:0000256" key="10">
    <source>
        <dbReference type="SAM" id="Phobius"/>
    </source>
</evidence>
<dbReference type="GO" id="GO:0006508">
    <property type="term" value="P:proteolysis"/>
    <property type="evidence" value="ECO:0007669"/>
    <property type="project" value="InterPro"/>
</dbReference>
<dbReference type="FunCoup" id="A0A7N4P6H2">
    <property type="interactions" value="213"/>
</dbReference>
<dbReference type="Pfam" id="PF01421">
    <property type="entry name" value="Reprolysin"/>
    <property type="match status" value="1"/>
</dbReference>
<accession>A0A7N4P6H2</accession>
<evidence type="ECO:0000256" key="4">
    <source>
        <dbReference type="ARBA" id="ARBA00023136"/>
    </source>
</evidence>
<dbReference type="InterPro" id="IPR000742">
    <property type="entry name" value="EGF"/>
</dbReference>
<keyword evidence="8" id="KW-0479">Metal-binding</keyword>
<reference evidence="15" key="2">
    <citation type="submission" date="2025-08" db="UniProtKB">
        <authorList>
            <consortium name="Ensembl"/>
        </authorList>
    </citation>
    <scope>IDENTIFICATION</scope>
</reference>
<dbReference type="PANTHER" id="PTHR11905:SF20">
    <property type="entry name" value="DISINTEGRIN AND METALLOPROTEINASE DOMAIN-CONTAINING PROTEIN 8"/>
    <property type="match status" value="1"/>
</dbReference>
<dbReference type="PROSITE" id="PS50214">
    <property type="entry name" value="DISINTEGRIN_2"/>
    <property type="match status" value="1"/>
</dbReference>
<dbReference type="GO" id="GO:0051044">
    <property type="term" value="P:positive regulation of membrane protein ectodomain proteolysis"/>
    <property type="evidence" value="ECO:0007669"/>
    <property type="project" value="TreeGrafter"/>
</dbReference>
<evidence type="ECO:0000256" key="5">
    <source>
        <dbReference type="ARBA" id="ARBA00023157"/>
    </source>
</evidence>
<evidence type="ECO:0000256" key="11">
    <source>
        <dbReference type="SAM" id="SignalP"/>
    </source>
</evidence>
<dbReference type="GO" id="GO:0050839">
    <property type="term" value="F:cell adhesion molecule binding"/>
    <property type="evidence" value="ECO:0007669"/>
    <property type="project" value="TreeGrafter"/>
</dbReference>
<keyword evidence="4 10" id="KW-0472">Membrane</keyword>
<evidence type="ECO:0000313" key="16">
    <source>
        <dbReference type="Proteomes" id="UP000007648"/>
    </source>
</evidence>
<dbReference type="AlphaFoldDB" id="A0A7N4P6H2"/>
<keyword evidence="7" id="KW-0245">EGF-like domain</keyword>
<dbReference type="GO" id="GO:0022407">
    <property type="term" value="P:regulation of cell-cell adhesion"/>
    <property type="evidence" value="ECO:0007669"/>
    <property type="project" value="TreeGrafter"/>
</dbReference>
<feature type="binding site" evidence="8">
    <location>
        <position position="450"/>
    </location>
    <ligand>
        <name>Zn(2+)</name>
        <dbReference type="ChEBI" id="CHEBI:29105"/>
        <note>catalytic</note>
    </ligand>
</feature>
<comment type="caution">
    <text evidence="7">Lacks conserved residue(s) required for the propagation of feature annotation.</text>
</comment>
<dbReference type="SMART" id="SM00050">
    <property type="entry name" value="DISIN"/>
    <property type="match status" value="1"/>
</dbReference>
<comment type="subcellular location">
    <subcellularLocation>
        <location evidence="1">Membrane</location>
        <topology evidence="1">Single-pass membrane protein</topology>
    </subcellularLocation>
</comment>
<proteinExistence type="predicted"/>
<dbReference type="InterPro" id="IPR006586">
    <property type="entry name" value="ADAM_Cys-rich"/>
</dbReference>
<dbReference type="GO" id="GO:0002693">
    <property type="term" value="P:positive regulation of cellular extravasation"/>
    <property type="evidence" value="ECO:0007669"/>
    <property type="project" value="TreeGrafter"/>
</dbReference>
<evidence type="ECO:0000259" key="12">
    <source>
        <dbReference type="PROSITE" id="PS50026"/>
    </source>
</evidence>
<dbReference type="Gene3D" id="2.60.120.260">
    <property type="entry name" value="Galactose-binding domain-like"/>
    <property type="match status" value="1"/>
</dbReference>
<evidence type="ECO:0000259" key="14">
    <source>
        <dbReference type="PROSITE" id="PS50215"/>
    </source>
</evidence>
<dbReference type="PROSITE" id="PS01186">
    <property type="entry name" value="EGF_2"/>
    <property type="match status" value="1"/>
</dbReference>
<dbReference type="SUPFAM" id="SSF55486">
    <property type="entry name" value="Metalloproteases ('zincins'), catalytic domain"/>
    <property type="match status" value="1"/>
</dbReference>
<dbReference type="Pfam" id="PF01562">
    <property type="entry name" value="Pep_M12B_propep"/>
    <property type="match status" value="1"/>
</dbReference>
<dbReference type="InParanoid" id="A0A7N4P6H2"/>
<dbReference type="GeneTree" id="ENSGT00940000158585"/>
<protein>
    <recommendedName>
        <fullName evidence="17">ADAM metallopeptidase domain 8</fullName>
    </recommendedName>
</protein>
<feature type="active site" evidence="8">
    <location>
        <position position="451"/>
    </location>
</feature>
<name>A0A7N4P6H2_SARHA</name>
<dbReference type="Gene3D" id="3.40.390.10">
    <property type="entry name" value="Collagenase (Catalytic Domain)"/>
    <property type="match status" value="1"/>
</dbReference>
<evidence type="ECO:0000256" key="8">
    <source>
        <dbReference type="PROSITE-ProRule" id="PRU00276"/>
    </source>
</evidence>
<dbReference type="CDD" id="cd04269">
    <property type="entry name" value="ZnMc_adamalysin_II_like"/>
    <property type="match status" value="1"/>
</dbReference>
<dbReference type="PRINTS" id="PR00289">
    <property type="entry name" value="DISINTEGRIN"/>
</dbReference>
<keyword evidence="8" id="KW-0862">Zinc</keyword>
<feature type="domain" description="EGF-like" evidence="12">
    <location>
        <begin position="738"/>
        <end position="770"/>
    </location>
</feature>
<dbReference type="Ensembl" id="ENSSHAT00000046671.1">
    <property type="protein sequence ID" value="ENSSHAP00000032969.1"/>
    <property type="gene ID" value="ENSSHAG00000021341.1"/>
</dbReference>
<keyword evidence="16" id="KW-1185">Reference proteome</keyword>